<keyword evidence="1" id="KW-0560">Oxidoreductase</keyword>
<dbReference type="SUPFAM" id="SSF51735">
    <property type="entry name" value="NAD(P)-binding Rossmann-fold domains"/>
    <property type="match status" value="1"/>
</dbReference>
<dbReference type="AlphaFoldDB" id="A0A2L2YDH0"/>
<reference evidence="3" key="1">
    <citation type="journal article" date="2016" name="Mol. Ecol. Resour.">
        <title>Evaluation of the impact of RNA preservation methods of spiders for de novo transcriptome assembly.</title>
        <authorList>
            <person name="Kono N."/>
            <person name="Nakamura H."/>
            <person name="Ito Y."/>
            <person name="Tomita M."/>
            <person name="Arakawa K."/>
        </authorList>
    </citation>
    <scope>NUCLEOTIDE SEQUENCE</scope>
    <source>
        <tissue evidence="3">Whole body</tissue>
    </source>
</reference>
<dbReference type="FunFam" id="3.40.50.720:FF:000336">
    <property type="entry name" value="Aldehyde reductase"/>
    <property type="match status" value="1"/>
</dbReference>
<dbReference type="Gene3D" id="3.40.50.720">
    <property type="entry name" value="NAD(P)-binding Rossmann-like Domain"/>
    <property type="match status" value="1"/>
</dbReference>
<name>A0A2L2YDH0_PARTP</name>
<dbReference type="EMBL" id="IAAA01011982">
    <property type="protein sequence ID" value="LAA06193.1"/>
    <property type="molecule type" value="mRNA"/>
</dbReference>
<sequence>MTADKEDLVLVTGASGFIALHVIQLLQREGYRVRGTVRSLKNEKKVQPLKELCPDARYPLELVEADLTNDSGWDAAAKDCKYAIHIASPFPNAPPKCEDELLIPAVEGTKRVLRACANSGTIKRVVLTSSISAVHGESTNEAGRVYNEDDWTDITSPAVDAYSKSKTMAERAAWEFIRSLPSEKKMELATINPSLVMGPSISGVVCTSLELIKRLMDGSMPLIPRLYLAICDVRDVAEAHLKAMIVPEAANQRHLVNSAHLWLTDIAHILRNEFASMGYFIPTWPVPYIGLWFYSFFDNSTRLILQRINQTYTFSNKRMKEVLKVEGHKAEDTLQDTVHGMIDCGVVKRTWQYRRPGVPQ</sequence>
<dbReference type="PANTHER" id="PTHR10366:SF848">
    <property type="entry name" value="REDUCTASE_CINNAMOYL-COA REDUCTASE, PUTATIVE-RELATED"/>
    <property type="match status" value="1"/>
</dbReference>
<dbReference type="InterPro" id="IPR036291">
    <property type="entry name" value="NAD(P)-bd_dom_sf"/>
</dbReference>
<dbReference type="PANTHER" id="PTHR10366">
    <property type="entry name" value="NAD DEPENDENT EPIMERASE/DEHYDRATASE"/>
    <property type="match status" value="1"/>
</dbReference>
<dbReference type="OrthoDB" id="2735536at2759"/>
<dbReference type="Pfam" id="PF01370">
    <property type="entry name" value="Epimerase"/>
    <property type="match status" value="1"/>
</dbReference>
<accession>A0A2L2YDH0</accession>
<protein>
    <submittedName>
        <fullName evidence="3">Uncharacterized oxidoreductase</fullName>
    </submittedName>
</protein>
<dbReference type="GO" id="GO:0016616">
    <property type="term" value="F:oxidoreductase activity, acting on the CH-OH group of donors, NAD or NADP as acceptor"/>
    <property type="evidence" value="ECO:0007669"/>
    <property type="project" value="TreeGrafter"/>
</dbReference>
<evidence type="ECO:0000313" key="3">
    <source>
        <dbReference type="EMBL" id="LAA06193.1"/>
    </source>
</evidence>
<evidence type="ECO:0000256" key="1">
    <source>
        <dbReference type="ARBA" id="ARBA00023002"/>
    </source>
</evidence>
<evidence type="ECO:0000259" key="2">
    <source>
        <dbReference type="Pfam" id="PF01370"/>
    </source>
</evidence>
<dbReference type="InterPro" id="IPR050425">
    <property type="entry name" value="NAD(P)_dehydrat-like"/>
</dbReference>
<proteinExistence type="evidence at transcript level"/>
<dbReference type="CDD" id="cd05227">
    <property type="entry name" value="AR_SDR_e"/>
    <property type="match status" value="1"/>
</dbReference>
<feature type="domain" description="NAD-dependent epimerase/dehydratase" evidence="2">
    <location>
        <begin position="9"/>
        <end position="256"/>
    </location>
</feature>
<dbReference type="InterPro" id="IPR001509">
    <property type="entry name" value="Epimerase_deHydtase"/>
</dbReference>
<organism evidence="3">
    <name type="scientific">Parasteatoda tepidariorum</name>
    <name type="common">Common house spider</name>
    <name type="synonym">Achaearanea tepidariorum</name>
    <dbReference type="NCBI Taxonomy" id="114398"/>
    <lineage>
        <taxon>Eukaryota</taxon>
        <taxon>Metazoa</taxon>
        <taxon>Ecdysozoa</taxon>
        <taxon>Arthropoda</taxon>
        <taxon>Chelicerata</taxon>
        <taxon>Arachnida</taxon>
        <taxon>Araneae</taxon>
        <taxon>Araneomorphae</taxon>
        <taxon>Entelegynae</taxon>
        <taxon>Araneoidea</taxon>
        <taxon>Theridiidae</taxon>
        <taxon>Parasteatoda</taxon>
    </lineage>
</organism>